<proteinExistence type="predicted"/>
<feature type="repeat" description="TPR" evidence="1">
    <location>
        <begin position="505"/>
        <end position="538"/>
    </location>
</feature>
<dbReference type="SMART" id="SM00028">
    <property type="entry name" value="TPR"/>
    <property type="match status" value="4"/>
</dbReference>
<protein>
    <submittedName>
        <fullName evidence="2">Uncharacterized protein</fullName>
    </submittedName>
</protein>
<evidence type="ECO:0000256" key="1">
    <source>
        <dbReference type="PROSITE-ProRule" id="PRU00339"/>
    </source>
</evidence>
<dbReference type="InterPro" id="IPR039684">
    <property type="entry name" value="FANCG"/>
</dbReference>
<dbReference type="PANTHER" id="PTHR15254:SF2">
    <property type="entry name" value="FANCONI ANEMIA GROUP G PROTEIN"/>
    <property type="match status" value="1"/>
</dbReference>
<reference evidence="2 3" key="1">
    <citation type="submission" date="2023-04" db="EMBL/GenBank/DDBJ databases">
        <title>Genome of Basidiobolus ranarum AG-B5.</title>
        <authorList>
            <person name="Stajich J.E."/>
            <person name="Carter-House D."/>
            <person name="Gryganskyi A."/>
        </authorList>
    </citation>
    <scope>NUCLEOTIDE SEQUENCE [LARGE SCALE GENOMIC DNA]</scope>
    <source>
        <strain evidence="2 3">AG-B5</strain>
    </source>
</reference>
<dbReference type="PANTHER" id="PTHR15254">
    <property type="entry name" value="FANCONI ANEMIA GROUP G PROTEIN FAMILY MEMBER"/>
    <property type="match status" value="1"/>
</dbReference>
<feature type="repeat" description="TPR" evidence="1">
    <location>
        <begin position="381"/>
        <end position="414"/>
    </location>
</feature>
<dbReference type="Pfam" id="PF13181">
    <property type="entry name" value="TPR_8"/>
    <property type="match status" value="2"/>
</dbReference>
<dbReference type="Proteomes" id="UP001479436">
    <property type="component" value="Unassembled WGS sequence"/>
</dbReference>
<keyword evidence="1" id="KW-0802">TPR repeat</keyword>
<dbReference type="Gene3D" id="1.25.40.10">
    <property type="entry name" value="Tetratricopeptide repeat domain"/>
    <property type="match status" value="2"/>
</dbReference>
<organism evidence="2 3">
    <name type="scientific">Basidiobolus ranarum</name>
    <dbReference type="NCBI Taxonomy" id="34480"/>
    <lineage>
        <taxon>Eukaryota</taxon>
        <taxon>Fungi</taxon>
        <taxon>Fungi incertae sedis</taxon>
        <taxon>Zoopagomycota</taxon>
        <taxon>Entomophthoromycotina</taxon>
        <taxon>Basidiobolomycetes</taxon>
        <taxon>Basidiobolales</taxon>
        <taxon>Basidiobolaceae</taxon>
        <taxon>Basidiobolus</taxon>
    </lineage>
</organism>
<keyword evidence="3" id="KW-1185">Reference proteome</keyword>
<dbReference type="SUPFAM" id="SSF48452">
    <property type="entry name" value="TPR-like"/>
    <property type="match status" value="2"/>
</dbReference>
<name>A0ABR2X0R0_9FUNG</name>
<sequence length="817" mass="94335">MGTHCSWCGIAPSNAHSSSFRTKYSLCLCSYIYGLFKQRSFSILEPLLSQLLCKLNISPSTISNQLNQEILRKEVDYDWYKRVVANLDFRSEVATIQLPLDKKWRRKIIQNLTWINQCIFASTFRISQALESMETLEGIPSKSIETLAIDANRETLENMNSSVSTSRASYIRKLEDIMHKFRGNPLALGYFLGTTHNLALMFMSEPTVAFTRRLKVWLSKEIDALSLSNFLLKPSKDTSQLTLLEMYSIYFESLSTSMSTSKDFRFIRYYLVKLIWLQVINQISHPMEVCNDSIEHILLLAKMHLEKNMRTHNDLYTNPNINPSHHITVKPIYSLLPNEDIEIEYGVTLYLLMSLYVQTCRKEIPYDLIEKCIQFLGAEFYPAYYLLGHIKYHEGYYSEALEYFKKCFTAEKNLRSDSFNMAGCSAVHLSKPNMAVKYFKSSLESNIRSSHPLWNLCVVYERTGKLQVEIKMLTHLTERLTGDLALTSERSHLNGTSPQACISLLNVVSRLGAVYLEQKRFKEAENEYSNIISPIPRQIFTKQTNMDGIMRKVIRDYVYTLLMLDPPKFDRAIDVCNSILEIDPLDISIQLYLAEAIWYKDQTIETAEKAKDIYLRVEKLLLTISKFCVQESCNEEPTMKKAKLEVESYTTNSEIRKCKNRVDIEQLFNEDYRKSLLIQAYNNQAYMLSTLGLVEEAIQVLMKSVVLSSDTLHSIYNLTLLRLRTGKDLEATYGWLDFRGIELKSSAEYYNGLMTEVKIEIDKLSAKDIDSLSPMFNGDKINDHGWNEIDCLSLRYLDQFMLKNACELANSGDQINT</sequence>
<comment type="caution">
    <text evidence="2">The sequence shown here is derived from an EMBL/GenBank/DDBJ whole genome shotgun (WGS) entry which is preliminary data.</text>
</comment>
<dbReference type="InterPro" id="IPR019734">
    <property type="entry name" value="TPR_rpt"/>
</dbReference>
<evidence type="ECO:0000313" key="2">
    <source>
        <dbReference type="EMBL" id="KAK9767334.1"/>
    </source>
</evidence>
<accession>A0ABR2X0R0</accession>
<dbReference type="InterPro" id="IPR011990">
    <property type="entry name" value="TPR-like_helical_dom_sf"/>
</dbReference>
<evidence type="ECO:0000313" key="3">
    <source>
        <dbReference type="Proteomes" id="UP001479436"/>
    </source>
</evidence>
<gene>
    <name evidence="2" type="ORF">K7432_002954</name>
</gene>
<dbReference type="EMBL" id="JASJQH010000084">
    <property type="protein sequence ID" value="KAK9767334.1"/>
    <property type="molecule type" value="Genomic_DNA"/>
</dbReference>
<dbReference type="PROSITE" id="PS50005">
    <property type="entry name" value="TPR"/>
    <property type="match status" value="2"/>
</dbReference>